<dbReference type="Proteomes" id="UP001497516">
    <property type="component" value="Chromosome 1"/>
</dbReference>
<proteinExistence type="predicted"/>
<dbReference type="EMBL" id="OZ034813">
    <property type="protein sequence ID" value="CAL1356742.1"/>
    <property type="molecule type" value="Genomic_DNA"/>
</dbReference>
<keyword evidence="3" id="KW-1185">Reference proteome</keyword>
<evidence type="ECO:0000313" key="2">
    <source>
        <dbReference type="EMBL" id="CAL1356742.1"/>
    </source>
</evidence>
<name>A0AAV2CJJ5_9ROSI</name>
<organism evidence="2 3">
    <name type="scientific">Linum trigynum</name>
    <dbReference type="NCBI Taxonomy" id="586398"/>
    <lineage>
        <taxon>Eukaryota</taxon>
        <taxon>Viridiplantae</taxon>
        <taxon>Streptophyta</taxon>
        <taxon>Embryophyta</taxon>
        <taxon>Tracheophyta</taxon>
        <taxon>Spermatophyta</taxon>
        <taxon>Magnoliopsida</taxon>
        <taxon>eudicotyledons</taxon>
        <taxon>Gunneridae</taxon>
        <taxon>Pentapetalae</taxon>
        <taxon>rosids</taxon>
        <taxon>fabids</taxon>
        <taxon>Malpighiales</taxon>
        <taxon>Linaceae</taxon>
        <taxon>Linum</taxon>
    </lineage>
</organism>
<accession>A0AAV2CJJ5</accession>
<protein>
    <submittedName>
        <fullName evidence="2">Uncharacterized protein</fullName>
    </submittedName>
</protein>
<feature type="region of interest" description="Disordered" evidence="1">
    <location>
        <begin position="1"/>
        <end position="138"/>
    </location>
</feature>
<evidence type="ECO:0000256" key="1">
    <source>
        <dbReference type="SAM" id="MobiDB-lite"/>
    </source>
</evidence>
<reference evidence="2 3" key="1">
    <citation type="submission" date="2024-04" db="EMBL/GenBank/DDBJ databases">
        <authorList>
            <person name="Fracassetti M."/>
        </authorList>
    </citation>
    <scope>NUCLEOTIDE SEQUENCE [LARGE SCALE GENOMIC DNA]</scope>
</reference>
<sequence>MKAGNLPPFVDNPSKGAPSRKGKKEVGARNNSHHGEQQRRIQSTPSSKSQEKKKGLNGDGQAGHQPKMKQIQGMENNRSTKDQSHQSPENGKGNPRKIDFNRSPGNLKKQPENVLKTLSASNGDRVERNETAMAVDTE</sequence>
<evidence type="ECO:0000313" key="3">
    <source>
        <dbReference type="Proteomes" id="UP001497516"/>
    </source>
</evidence>
<dbReference type="AlphaFoldDB" id="A0AAV2CJJ5"/>
<gene>
    <name evidence="2" type="ORF">LTRI10_LOCUS4421</name>
</gene>